<sequence length="130" mass="14071">MSASSSVSLETSLGSKSTFSTSSTSVSFAGGRGLSEFRFSAGDVSLGFCQEGRLPRCSWPVEWGCEVEFSSADFHRYAGEDCMGGEHIFELLDRRGVSSCVGRRDGRFRSVLIVVASSIERSLHDVRVVS</sequence>
<reference evidence="1" key="1">
    <citation type="submission" date="2019-12" db="EMBL/GenBank/DDBJ databases">
        <title>Genome sequencing and annotation of Brassica cretica.</title>
        <authorList>
            <person name="Studholme D.J."/>
            <person name="Sarris P."/>
        </authorList>
    </citation>
    <scope>NUCLEOTIDE SEQUENCE</scope>
    <source>
        <strain evidence="1">PFS-109/04</strain>
        <tissue evidence="1">Leaf</tissue>
    </source>
</reference>
<gene>
    <name evidence="1" type="ORF">F2Q69_00042888</name>
</gene>
<dbReference type="EMBL" id="QGKX02001621">
    <property type="protein sequence ID" value="KAF3500302.1"/>
    <property type="molecule type" value="Genomic_DNA"/>
</dbReference>
<accession>A0A8S9N8S7</accession>
<dbReference type="AlphaFoldDB" id="A0A8S9N8S7"/>
<comment type="caution">
    <text evidence="1">The sequence shown here is derived from an EMBL/GenBank/DDBJ whole genome shotgun (WGS) entry which is preliminary data.</text>
</comment>
<name>A0A8S9N8S7_BRACR</name>
<proteinExistence type="predicted"/>
<dbReference type="Proteomes" id="UP000712600">
    <property type="component" value="Unassembled WGS sequence"/>
</dbReference>
<evidence type="ECO:0000313" key="2">
    <source>
        <dbReference type="Proteomes" id="UP000712600"/>
    </source>
</evidence>
<evidence type="ECO:0000313" key="1">
    <source>
        <dbReference type="EMBL" id="KAF3500302.1"/>
    </source>
</evidence>
<protein>
    <submittedName>
        <fullName evidence="1">Uncharacterized protein</fullName>
    </submittedName>
</protein>
<organism evidence="1 2">
    <name type="scientific">Brassica cretica</name>
    <name type="common">Mustard</name>
    <dbReference type="NCBI Taxonomy" id="69181"/>
    <lineage>
        <taxon>Eukaryota</taxon>
        <taxon>Viridiplantae</taxon>
        <taxon>Streptophyta</taxon>
        <taxon>Embryophyta</taxon>
        <taxon>Tracheophyta</taxon>
        <taxon>Spermatophyta</taxon>
        <taxon>Magnoliopsida</taxon>
        <taxon>eudicotyledons</taxon>
        <taxon>Gunneridae</taxon>
        <taxon>Pentapetalae</taxon>
        <taxon>rosids</taxon>
        <taxon>malvids</taxon>
        <taxon>Brassicales</taxon>
        <taxon>Brassicaceae</taxon>
        <taxon>Brassiceae</taxon>
        <taxon>Brassica</taxon>
    </lineage>
</organism>